<dbReference type="InterPro" id="IPR000246">
    <property type="entry name" value="Peptidase_T2"/>
</dbReference>
<keyword evidence="9" id="KW-1185">Reference proteome</keyword>
<evidence type="ECO:0000256" key="2">
    <source>
        <dbReference type="ARBA" id="ARBA00022801"/>
    </source>
</evidence>
<proteinExistence type="predicted"/>
<evidence type="ECO:0000256" key="6">
    <source>
        <dbReference type="PIRSR" id="PIRSR600246-3"/>
    </source>
</evidence>
<feature type="chain" id="PRO_5040904310" evidence="7">
    <location>
        <begin position="29"/>
        <end position="373"/>
    </location>
</feature>
<dbReference type="RefSeq" id="WP_083951952.1">
    <property type="nucleotide sequence ID" value="NZ_BSRZ01000019.1"/>
</dbReference>
<protein>
    <submittedName>
        <fullName evidence="8">L-asparaginase</fullName>
    </submittedName>
</protein>
<keyword evidence="2" id="KW-0378">Hydrolase</keyword>
<evidence type="ECO:0000313" key="8">
    <source>
        <dbReference type="EMBL" id="GLW67072.1"/>
    </source>
</evidence>
<dbReference type="GO" id="GO:0006508">
    <property type="term" value="P:proteolysis"/>
    <property type="evidence" value="ECO:0007669"/>
    <property type="project" value="UniProtKB-KW"/>
</dbReference>
<feature type="signal peptide" evidence="7">
    <location>
        <begin position="1"/>
        <end position="28"/>
    </location>
</feature>
<evidence type="ECO:0000256" key="5">
    <source>
        <dbReference type="PIRSR" id="PIRSR600246-2"/>
    </source>
</evidence>
<dbReference type="GO" id="GO:0016811">
    <property type="term" value="F:hydrolase activity, acting on carbon-nitrogen (but not peptide) bonds, in linear amides"/>
    <property type="evidence" value="ECO:0007669"/>
    <property type="project" value="UniProtKB-ARBA"/>
</dbReference>
<dbReference type="PANTHER" id="PTHR10188">
    <property type="entry name" value="L-ASPARAGINASE"/>
    <property type="match status" value="1"/>
</dbReference>
<dbReference type="AlphaFoldDB" id="A0A9W6Q004"/>
<feature type="site" description="Cleavage; by autolysis" evidence="6">
    <location>
        <begin position="233"/>
        <end position="234"/>
    </location>
</feature>
<sequence length="373" mass="38158">MPFRTPSAKRVLPLCAGLGVLVAGLSGAQTTAGAAVRAQSPGAAASSQARTAAPAPSAVRDVVIAVHGGAGSLPRGSLTPEQEKAYRDGLTRALKAGYALLEQGRPALDAVEKAVNVLEDDPNFNAGKGAVFNTDAEHELDASIMDGKDLRSGAVAGVRHTKNPVSLARMVMEKSPHVFMAGKGADEFALRNGVPYTTQDYFWTQKRWDQLMAAKGRGGAATASAARQTEVGGTVGAVAVDRGRNVAAATSTGGLTDKAVGRVGDSPVVGAGTYADNRTVAVSCTGTGEVFIRGVAAHDISALMEYARQPVHAAAAKVINEKIPALGATGAAIALDPRGNLAAPHSTKGVINAYLTRDGKVVTRLYDDETPAG</sequence>
<feature type="binding site" evidence="5">
    <location>
        <begin position="262"/>
        <end position="265"/>
    </location>
    <ligand>
        <name>substrate</name>
    </ligand>
</feature>
<accession>A0A9W6Q004</accession>
<dbReference type="EMBL" id="BSRZ01000019">
    <property type="protein sequence ID" value="GLW67072.1"/>
    <property type="molecule type" value="Genomic_DNA"/>
</dbReference>
<gene>
    <name evidence="8" type="ORF">Arub01_53150</name>
</gene>
<keyword evidence="7" id="KW-0732">Signal</keyword>
<reference evidence="8" key="1">
    <citation type="submission" date="2023-02" db="EMBL/GenBank/DDBJ databases">
        <title>Actinomadura rubrobrunea NBRC 14622.</title>
        <authorList>
            <person name="Ichikawa N."/>
            <person name="Sato H."/>
            <person name="Tonouchi N."/>
        </authorList>
    </citation>
    <scope>NUCLEOTIDE SEQUENCE</scope>
    <source>
        <strain evidence="8">NBRC 14622</strain>
    </source>
</reference>
<evidence type="ECO:0000256" key="1">
    <source>
        <dbReference type="ARBA" id="ARBA00022670"/>
    </source>
</evidence>
<evidence type="ECO:0000256" key="4">
    <source>
        <dbReference type="PIRSR" id="PIRSR600246-1"/>
    </source>
</evidence>
<keyword evidence="1" id="KW-0645">Protease</keyword>
<name>A0A9W6Q004_9ACTN</name>
<dbReference type="Pfam" id="PF01112">
    <property type="entry name" value="Asparaginase_2"/>
    <property type="match status" value="1"/>
</dbReference>
<feature type="active site" description="Nucleophile" evidence="4">
    <location>
        <position position="234"/>
    </location>
</feature>
<dbReference type="GO" id="GO:0008233">
    <property type="term" value="F:peptidase activity"/>
    <property type="evidence" value="ECO:0007669"/>
    <property type="project" value="UniProtKB-KW"/>
</dbReference>
<keyword evidence="3" id="KW-0068">Autocatalytic cleavage</keyword>
<feature type="binding site" evidence="5">
    <location>
        <begin position="285"/>
        <end position="288"/>
    </location>
    <ligand>
        <name>substrate</name>
    </ligand>
</feature>
<organism evidence="8 9">
    <name type="scientific">Actinomadura rubrobrunea</name>
    <dbReference type="NCBI Taxonomy" id="115335"/>
    <lineage>
        <taxon>Bacteria</taxon>
        <taxon>Bacillati</taxon>
        <taxon>Actinomycetota</taxon>
        <taxon>Actinomycetes</taxon>
        <taxon>Streptosporangiales</taxon>
        <taxon>Thermomonosporaceae</taxon>
        <taxon>Actinomadura</taxon>
    </lineage>
</organism>
<evidence type="ECO:0000256" key="3">
    <source>
        <dbReference type="ARBA" id="ARBA00022813"/>
    </source>
</evidence>
<dbReference type="Gene3D" id="3.60.20.30">
    <property type="entry name" value="(Glycosyl)asparaginase"/>
    <property type="match status" value="1"/>
</dbReference>
<evidence type="ECO:0000313" key="9">
    <source>
        <dbReference type="Proteomes" id="UP001165124"/>
    </source>
</evidence>
<dbReference type="Proteomes" id="UP001165124">
    <property type="component" value="Unassembled WGS sequence"/>
</dbReference>
<dbReference type="PANTHER" id="PTHR10188:SF6">
    <property type="entry name" value="N(4)-(BETA-N-ACETYLGLUCOSAMINYL)-L-ASPARAGINASE"/>
    <property type="match status" value="1"/>
</dbReference>
<dbReference type="SUPFAM" id="SSF56235">
    <property type="entry name" value="N-terminal nucleophile aminohydrolases (Ntn hydrolases)"/>
    <property type="match status" value="1"/>
</dbReference>
<dbReference type="CDD" id="cd04701">
    <property type="entry name" value="Asparaginase_2"/>
    <property type="match status" value="1"/>
</dbReference>
<dbReference type="InterPro" id="IPR029055">
    <property type="entry name" value="Ntn_hydrolases_N"/>
</dbReference>
<dbReference type="FunFam" id="3.60.20.30:FF:000001">
    <property type="entry name" value="Isoaspartyl peptidase/L-asparaginase"/>
    <property type="match status" value="1"/>
</dbReference>
<comment type="caution">
    <text evidence="8">The sequence shown here is derived from an EMBL/GenBank/DDBJ whole genome shotgun (WGS) entry which is preliminary data.</text>
</comment>
<evidence type="ECO:0000256" key="7">
    <source>
        <dbReference type="SAM" id="SignalP"/>
    </source>
</evidence>